<evidence type="ECO:0000256" key="1">
    <source>
        <dbReference type="SAM" id="SignalP"/>
    </source>
</evidence>
<feature type="chain" id="PRO_5007850300" evidence="1">
    <location>
        <begin position="20"/>
        <end position="92"/>
    </location>
</feature>
<keyword evidence="3" id="KW-1185">Reference proteome</keyword>
<gene>
    <name evidence="2" type="ORF">APZ42_004826</name>
</gene>
<comment type="caution">
    <text evidence="2">The sequence shown here is derived from an EMBL/GenBank/DDBJ whole genome shotgun (WGS) entry which is preliminary data.</text>
</comment>
<feature type="signal peptide" evidence="1">
    <location>
        <begin position="1"/>
        <end position="19"/>
    </location>
</feature>
<dbReference type="EMBL" id="LRGB01013925">
    <property type="protein sequence ID" value="KZR99341.1"/>
    <property type="molecule type" value="Genomic_DNA"/>
</dbReference>
<proteinExistence type="predicted"/>
<dbReference type="Proteomes" id="UP000076858">
    <property type="component" value="Unassembled WGS sequence"/>
</dbReference>
<evidence type="ECO:0000313" key="3">
    <source>
        <dbReference type="Proteomes" id="UP000076858"/>
    </source>
</evidence>
<organism evidence="2 3">
    <name type="scientific">Daphnia magna</name>
    <dbReference type="NCBI Taxonomy" id="35525"/>
    <lineage>
        <taxon>Eukaryota</taxon>
        <taxon>Metazoa</taxon>
        <taxon>Ecdysozoa</taxon>
        <taxon>Arthropoda</taxon>
        <taxon>Crustacea</taxon>
        <taxon>Branchiopoda</taxon>
        <taxon>Diplostraca</taxon>
        <taxon>Cladocera</taxon>
        <taxon>Anomopoda</taxon>
        <taxon>Daphniidae</taxon>
        <taxon>Daphnia</taxon>
    </lineage>
</organism>
<evidence type="ECO:0000313" key="2">
    <source>
        <dbReference type="EMBL" id="KZR99341.1"/>
    </source>
</evidence>
<name>A0A164GTM4_9CRUS</name>
<protein>
    <submittedName>
        <fullName evidence="2">Uncharacterized protein</fullName>
    </submittedName>
</protein>
<sequence>MERGNLLLFTAFSWPTIIGTSVDKADKAVATVPICLKNVGVNTDSTFKVDVTVRSRAVQTNAIDFAKHGLLTNVSCSPFGSQWKVCCSFMLS</sequence>
<reference evidence="2 3" key="1">
    <citation type="submission" date="2016-03" db="EMBL/GenBank/DDBJ databases">
        <title>EvidentialGene: Evidence-directed Construction of Genes on Genomes.</title>
        <authorList>
            <person name="Gilbert D.G."/>
            <person name="Choi J.-H."/>
            <person name="Mockaitis K."/>
            <person name="Colbourne J."/>
            <person name="Pfrender M."/>
        </authorList>
    </citation>
    <scope>NUCLEOTIDE SEQUENCE [LARGE SCALE GENOMIC DNA]</scope>
    <source>
        <strain evidence="2 3">Xinb3</strain>
        <tissue evidence="2">Complete organism</tissue>
    </source>
</reference>
<feature type="non-terminal residue" evidence="2">
    <location>
        <position position="92"/>
    </location>
</feature>
<accession>A0A164GTM4</accession>
<keyword evidence="1" id="KW-0732">Signal</keyword>
<dbReference type="AlphaFoldDB" id="A0A164GTM4"/>